<dbReference type="Pfam" id="PF14598">
    <property type="entry name" value="PAS_11"/>
    <property type="match status" value="1"/>
</dbReference>
<dbReference type="InterPro" id="IPR000014">
    <property type="entry name" value="PAS"/>
</dbReference>
<feature type="compositionally biased region" description="Low complexity" evidence="1">
    <location>
        <begin position="1395"/>
        <end position="1410"/>
    </location>
</feature>
<dbReference type="InterPro" id="IPR017426">
    <property type="entry name" value="Nuclear_rcpt_coactivator"/>
</dbReference>
<feature type="compositionally biased region" description="Low complexity" evidence="1">
    <location>
        <begin position="1469"/>
        <end position="1478"/>
    </location>
</feature>
<evidence type="ECO:0000256" key="1">
    <source>
        <dbReference type="SAM" id="MobiDB-lite"/>
    </source>
</evidence>
<accession>A0A819AZF7</accession>
<dbReference type="EMBL" id="CAJOBB010001020">
    <property type="protein sequence ID" value="CAF3795237.1"/>
    <property type="molecule type" value="Genomic_DNA"/>
</dbReference>
<dbReference type="PANTHER" id="PTHR10684:SF4">
    <property type="entry name" value="TAIMAN, ISOFORM G"/>
    <property type="match status" value="1"/>
</dbReference>
<evidence type="ECO:0000259" key="2">
    <source>
        <dbReference type="PROSITE" id="PS50112"/>
    </source>
</evidence>
<evidence type="ECO:0000313" key="3">
    <source>
        <dbReference type="EMBL" id="CAF3795237.1"/>
    </source>
</evidence>
<comment type="caution">
    <text evidence="3">The sequence shown here is derived from an EMBL/GenBank/DDBJ whole genome shotgun (WGS) entry which is preliminary data.</text>
</comment>
<feature type="compositionally biased region" description="Low complexity" evidence="1">
    <location>
        <begin position="336"/>
        <end position="375"/>
    </location>
</feature>
<feature type="region of interest" description="Disordered" evidence="1">
    <location>
        <begin position="648"/>
        <end position="674"/>
    </location>
</feature>
<feature type="compositionally biased region" description="Low complexity" evidence="1">
    <location>
        <begin position="1485"/>
        <end position="1500"/>
    </location>
</feature>
<feature type="compositionally biased region" description="Low complexity" evidence="1">
    <location>
        <begin position="1211"/>
        <end position="1230"/>
    </location>
</feature>
<feature type="compositionally biased region" description="Polar residues" evidence="1">
    <location>
        <begin position="739"/>
        <end position="760"/>
    </location>
</feature>
<feature type="region of interest" description="Disordered" evidence="1">
    <location>
        <begin position="1613"/>
        <end position="1637"/>
    </location>
</feature>
<feature type="region of interest" description="Disordered" evidence="1">
    <location>
        <begin position="1211"/>
        <end position="1237"/>
    </location>
</feature>
<dbReference type="GO" id="GO:0003713">
    <property type="term" value="F:transcription coactivator activity"/>
    <property type="evidence" value="ECO:0007669"/>
    <property type="project" value="InterPro"/>
</dbReference>
<protein>
    <recommendedName>
        <fullName evidence="2">PAS domain-containing protein</fullName>
    </recommendedName>
</protein>
<dbReference type="GO" id="GO:0016922">
    <property type="term" value="F:nuclear receptor binding"/>
    <property type="evidence" value="ECO:0007669"/>
    <property type="project" value="TreeGrafter"/>
</dbReference>
<reference evidence="3" key="1">
    <citation type="submission" date="2021-02" db="EMBL/GenBank/DDBJ databases">
        <authorList>
            <person name="Nowell W R."/>
        </authorList>
    </citation>
    <scope>NUCLEOTIDE SEQUENCE</scope>
</reference>
<feature type="compositionally biased region" description="Polar residues" evidence="1">
    <location>
        <begin position="411"/>
        <end position="424"/>
    </location>
</feature>
<feature type="compositionally biased region" description="Polar residues" evidence="1">
    <location>
        <begin position="1590"/>
        <end position="1601"/>
    </location>
</feature>
<feature type="compositionally biased region" description="Low complexity" evidence="1">
    <location>
        <begin position="1058"/>
        <end position="1067"/>
    </location>
</feature>
<feature type="region of interest" description="Disordered" evidence="1">
    <location>
        <begin position="127"/>
        <end position="146"/>
    </location>
</feature>
<feature type="region of interest" description="Disordered" evidence="1">
    <location>
        <begin position="333"/>
        <end position="377"/>
    </location>
</feature>
<dbReference type="GO" id="GO:0045944">
    <property type="term" value="P:positive regulation of transcription by RNA polymerase II"/>
    <property type="evidence" value="ECO:0007669"/>
    <property type="project" value="TreeGrafter"/>
</dbReference>
<feature type="region of interest" description="Disordered" evidence="1">
    <location>
        <begin position="1"/>
        <end position="21"/>
    </location>
</feature>
<feature type="region of interest" description="Disordered" evidence="1">
    <location>
        <begin position="1004"/>
        <end position="1023"/>
    </location>
</feature>
<feature type="compositionally biased region" description="Low complexity" evidence="1">
    <location>
        <begin position="1334"/>
        <end position="1347"/>
    </location>
</feature>
<sequence length="1637" mass="181330">MDDIHLISTSPPSSAPNLKPNCSPLTDTLTNNRQRADSASIIQQSDVSSSRPALLAHDALGPLLFEALDGFFFTINHNCELDFVSDNVGQYLKFSQDELAGRNLYYCVHPSDVGEFSKAWAKKDAGDSLAPTANTDQSQNGQSRGRTFLCRMRTNDESTPYLTMLVSVALHRDPSGSDKTFLICIARRPPLNELQDKPALLGFDQFSSRINLQYDIESLDSSHMKCETIDMNFKGKNFRDYVYDNDIPLINKHFQEVVEKGESKSAVYRFCLHDDIYAFVNTQSKLFSNTTTGKSESIVSTHTIVRLIDNINDLNGNASTRLMKAIIVSNRDLQKNKQQSSSSPSLSSLNKTHTSSLQTLSLPSQLTPPQTSTPPIGTQFALTMLGMHKNASNSLQQHVSSTLSTLSQVQNSLSAPISSPNDKTQQQISIPSPPKPNIQKSSTLDTVSSSDTVEFGSKRTAFSPSLAHSNHGSVSSPANSFDLLFTSVSPTNDLNSFLPTCSPANKKPSSPLQLIDPPSSLHFSNSDIYTTASSPITTLAPSMQATNQLRSSTRLRQLLATKSPPSTTPSPHYHNENKLYSNTFDDLVQVAESPTTTHVSPLPNDLPSPAKRRRNPSQTTNGISNNNNNTNAASDILLKQILGRQPPITTSSSTTLSTLDVNTPENNSKWSSPASVPIIKTESIAHDDNTSNGKLTNTNNTNKLRSDTFLRTLLNDEVRPQKVVVEAPFVYNSRHKSNLRASGGTTQLLGNSRSSFGSNARASLKNQLSLQVNNTSDLTLWDQKPKKKTRQHSHSFGSRPSVIATVSPSRKPGRPKREPTDYLLANPQSTLSDNSLDSFFEPSANLDPPLTNHSSPIVLRRTTRKSSSSNMNTTINLKRSMDNDDQVHIQRKLPKLLAQSLKDDIKMECQDHTIISPSVAIAATRPLNQLTPTTIKSEPDIFDRNPLPTASIKKLPNNSQPGNTQSKLLRSLIRTPQIPPLTTKKDAPLYDLLQNLDANDPSVFSTDSLEQYPTSSSASKTSSSKDDYLAALLSSDPQQPNEISFIPVNKQQQTPTFNRSTSNSSDSSRIAAIVNDLFNSTNTPSTNTGNNSSDDFLSLLDHRDFLECLNDPTTIDSILSQNSNNMIDSPFSSTTPKRSEKDEKAISEIYKTLVTSFNPGPSSLDLSIDHSPFSSITGDFLFADNMTMSIPPNRTVAPDPSMPMYRQQTTYTYQTPQQQQQQQSSSNNSQFSDCLPMDIMDNNTFPPNVTLSPMNTSYLPSANTTTAATHMEANPMMMYSQQPPSHIQHHQAQNQMSNTFYRQPSQAQQQTMYNNFGQPSLPPNQIAPNYYPMQPQQTSSSSQQQQQRISTGNPSPQINKRQALLHQQRTSQQNNQQLQLHMSMNVTLPHMTPNQQQQTQQQQQQQQSQQHRPMMNTYNDLMMPNGNNTSLQQDFHRFSPSVSNNNPLDLPYSHDLFMSSSPAGPPLPQQQQQQQQKPQNRHMNVMQSQQQQSQVPPSQMATNQSYSNMNVALSTTLQQNSHNSNNLMNPSVPNLTPAECRQSDELNSQMMNCLSFQPNRCTSEFVRRQLQNTIHGRQKPAGGKDVSAQKMMTSPNLDSNQKGAYFRSQLSAQMSTPPLQTNLRSQPQHQQQSKTTM</sequence>
<dbReference type="SMART" id="SM00091">
    <property type="entry name" value="PAS"/>
    <property type="match status" value="1"/>
</dbReference>
<dbReference type="GO" id="GO:0032870">
    <property type="term" value="P:cellular response to hormone stimulus"/>
    <property type="evidence" value="ECO:0007669"/>
    <property type="project" value="TreeGrafter"/>
</dbReference>
<feature type="region of interest" description="Disordered" evidence="1">
    <location>
        <begin position="737"/>
        <end position="760"/>
    </location>
</feature>
<feature type="compositionally biased region" description="Polar residues" evidence="1">
    <location>
        <begin position="7"/>
        <end position="16"/>
    </location>
</feature>
<feature type="region of interest" description="Disordered" evidence="1">
    <location>
        <begin position="1313"/>
        <end position="1357"/>
    </location>
</feature>
<evidence type="ECO:0000313" key="4">
    <source>
        <dbReference type="Proteomes" id="UP000663868"/>
    </source>
</evidence>
<feature type="compositionally biased region" description="Low complexity" evidence="1">
    <location>
        <begin position="437"/>
        <end position="450"/>
    </location>
</feature>
<feature type="region of interest" description="Disordered" evidence="1">
    <location>
        <begin position="931"/>
        <end position="965"/>
    </location>
</feature>
<feature type="region of interest" description="Disordered" evidence="1">
    <location>
        <begin position="1392"/>
        <end position="1411"/>
    </location>
</feature>
<gene>
    <name evidence="3" type="ORF">KXQ929_LOCUS16706</name>
</gene>
<organism evidence="3 4">
    <name type="scientific">Adineta steineri</name>
    <dbReference type="NCBI Taxonomy" id="433720"/>
    <lineage>
        <taxon>Eukaryota</taxon>
        <taxon>Metazoa</taxon>
        <taxon>Spiralia</taxon>
        <taxon>Gnathifera</taxon>
        <taxon>Rotifera</taxon>
        <taxon>Eurotatoria</taxon>
        <taxon>Bdelloidea</taxon>
        <taxon>Adinetida</taxon>
        <taxon>Adinetidae</taxon>
        <taxon>Adineta</taxon>
    </lineage>
</organism>
<feature type="compositionally biased region" description="Polar residues" evidence="1">
    <location>
        <begin position="1004"/>
        <end position="1013"/>
    </location>
</feature>
<feature type="compositionally biased region" description="Polar residues" evidence="1">
    <location>
        <begin position="794"/>
        <end position="808"/>
    </location>
</feature>
<feature type="region of interest" description="Disordered" evidence="1">
    <location>
        <begin position="1572"/>
        <end position="1601"/>
    </location>
</feature>
<feature type="compositionally biased region" description="Polar residues" evidence="1">
    <location>
        <begin position="660"/>
        <end position="674"/>
    </location>
</feature>
<feature type="compositionally biased region" description="Polar residues" evidence="1">
    <location>
        <begin position="1348"/>
        <end position="1357"/>
    </location>
</feature>
<feature type="compositionally biased region" description="Low complexity" evidence="1">
    <location>
        <begin position="619"/>
        <end position="630"/>
    </location>
</feature>
<dbReference type="SUPFAM" id="SSF55785">
    <property type="entry name" value="PYP-like sensor domain (PAS domain)"/>
    <property type="match status" value="2"/>
</dbReference>
<dbReference type="Gene3D" id="3.30.450.20">
    <property type="entry name" value="PAS domain"/>
    <property type="match status" value="2"/>
</dbReference>
<feature type="compositionally biased region" description="Low complexity" evidence="1">
    <location>
        <begin position="649"/>
        <end position="659"/>
    </location>
</feature>
<dbReference type="Proteomes" id="UP000663868">
    <property type="component" value="Unassembled WGS sequence"/>
</dbReference>
<dbReference type="PROSITE" id="PS50112">
    <property type="entry name" value="PAS"/>
    <property type="match status" value="1"/>
</dbReference>
<feature type="domain" description="PAS" evidence="2">
    <location>
        <begin position="64"/>
        <end position="112"/>
    </location>
</feature>
<feature type="region of interest" description="Disordered" evidence="1">
    <location>
        <begin position="1416"/>
        <end position="1502"/>
    </location>
</feature>
<dbReference type="GO" id="GO:0005634">
    <property type="term" value="C:nucleus"/>
    <property type="evidence" value="ECO:0007669"/>
    <property type="project" value="InterPro"/>
</dbReference>
<dbReference type="InterPro" id="IPR035965">
    <property type="entry name" value="PAS-like_dom_sf"/>
</dbReference>
<feature type="region of interest" description="Disordered" evidence="1">
    <location>
        <begin position="779"/>
        <end position="822"/>
    </location>
</feature>
<feature type="region of interest" description="Disordered" evidence="1">
    <location>
        <begin position="1039"/>
        <end position="1067"/>
    </location>
</feature>
<feature type="region of interest" description="Disordered" evidence="1">
    <location>
        <begin position="593"/>
        <end position="630"/>
    </location>
</feature>
<dbReference type="CDD" id="cd00130">
    <property type="entry name" value="PAS"/>
    <property type="match status" value="1"/>
</dbReference>
<feature type="region of interest" description="Disordered" evidence="1">
    <location>
        <begin position="411"/>
        <end position="450"/>
    </location>
</feature>
<feature type="compositionally biased region" description="Polar residues" evidence="1">
    <location>
        <begin position="956"/>
        <end position="965"/>
    </location>
</feature>
<proteinExistence type="predicted"/>
<name>A0A819AZF7_9BILA</name>
<dbReference type="PANTHER" id="PTHR10684">
    <property type="entry name" value="NUCLEAR RECEPTOR COACTIVATOR"/>
    <property type="match status" value="1"/>
</dbReference>
<feature type="compositionally biased region" description="Polar residues" evidence="1">
    <location>
        <begin position="131"/>
        <end position="145"/>
    </location>
</feature>